<name>A0AAV9SZR3_9PEZI</name>
<dbReference type="AlphaFoldDB" id="A0AAV9SZR3"/>
<comment type="caution">
    <text evidence="2">The sequence shown here is derived from an EMBL/GenBank/DDBJ whole genome shotgun (WGS) entry which is preliminary data.</text>
</comment>
<protein>
    <submittedName>
        <fullName evidence="2">Uncharacterized protein</fullName>
    </submittedName>
</protein>
<gene>
    <name evidence="2" type="ORF">QIS74_10208</name>
</gene>
<dbReference type="EMBL" id="JASAOK010000046">
    <property type="protein sequence ID" value="KAK6210944.1"/>
    <property type="molecule type" value="Genomic_DNA"/>
</dbReference>
<feature type="region of interest" description="Disordered" evidence="1">
    <location>
        <begin position="1"/>
        <end position="20"/>
    </location>
</feature>
<organism evidence="2 3">
    <name type="scientific">Colletotrichum tabaci</name>
    <dbReference type="NCBI Taxonomy" id="1209068"/>
    <lineage>
        <taxon>Eukaryota</taxon>
        <taxon>Fungi</taxon>
        <taxon>Dikarya</taxon>
        <taxon>Ascomycota</taxon>
        <taxon>Pezizomycotina</taxon>
        <taxon>Sordariomycetes</taxon>
        <taxon>Hypocreomycetidae</taxon>
        <taxon>Glomerellales</taxon>
        <taxon>Glomerellaceae</taxon>
        <taxon>Colletotrichum</taxon>
        <taxon>Colletotrichum destructivum species complex</taxon>
    </lineage>
</organism>
<evidence type="ECO:0000313" key="3">
    <source>
        <dbReference type="Proteomes" id="UP001327957"/>
    </source>
</evidence>
<evidence type="ECO:0000256" key="1">
    <source>
        <dbReference type="SAM" id="MobiDB-lite"/>
    </source>
</evidence>
<reference evidence="2 3" key="1">
    <citation type="submission" date="2023-04" db="EMBL/GenBank/DDBJ databases">
        <title>Colletotrichum tabacum stain YC1 causing leaf anthracnose on Nicotiana tabacum(L.) cv.</title>
        <authorList>
            <person name="Ji Z."/>
            <person name="Wang M."/>
            <person name="Zhang J."/>
            <person name="Wang N."/>
            <person name="Zhou Z."/>
        </authorList>
    </citation>
    <scope>NUCLEOTIDE SEQUENCE [LARGE SCALE GENOMIC DNA]</scope>
    <source>
        <strain evidence="2 3">YC1</strain>
    </source>
</reference>
<evidence type="ECO:0000313" key="2">
    <source>
        <dbReference type="EMBL" id="KAK6210944.1"/>
    </source>
</evidence>
<sequence>MDASVTIERTPHPNHTTHTHPVEIEELHRIPTGDTLIDVYSPAISQLEMRSPAMRRPRSMQRCVLTLQILIPRSLFLTPPITHKHTPRVAAQYGFDEQPFSDQK</sequence>
<accession>A0AAV9SZR3</accession>
<keyword evidence="3" id="KW-1185">Reference proteome</keyword>
<dbReference type="Proteomes" id="UP001327957">
    <property type="component" value="Unassembled WGS sequence"/>
</dbReference>
<proteinExistence type="predicted"/>